<name>A0A6G7IYK5_9FLAO</name>
<sequence length="234" mass="26917">MDEKYIAEIVRKVFEKAKTEHASHSRFALSSHISDHSDLSSKTLERAYDRYINKKKKYGAPQAESVDLCCKYLGYDNYADYIKKRKTVPATKWTIPILVVVSLVLAIVMGIRYGNTTVSTGEKAENQCMAWADSIYVEVPCTTKPYSSFGTKVEPMDITKLKHFKKVDVNMATQFFSEDDKPLLWYHKNKDGEIEYFTAPGLHPTNDETLRKITPYIIQTYVPVHSYKKDSFLE</sequence>
<dbReference type="KEGG" id="mut:GVT53_02715"/>
<proteinExistence type="predicted"/>
<evidence type="ECO:0000313" key="3">
    <source>
        <dbReference type="Proteomes" id="UP000502928"/>
    </source>
</evidence>
<dbReference type="EMBL" id="CP049616">
    <property type="protein sequence ID" value="QII43635.1"/>
    <property type="molecule type" value="Genomic_DNA"/>
</dbReference>
<keyword evidence="3" id="KW-1185">Reference proteome</keyword>
<feature type="transmembrane region" description="Helical" evidence="1">
    <location>
        <begin position="93"/>
        <end position="113"/>
    </location>
</feature>
<protein>
    <submittedName>
        <fullName evidence="2">Uncharacterized protein</fullName>
    </submittedName>
</protein>
<organism evidence="2 3">
    <name type="scientific">Flagellimonas oceani</name>
    <dbReference type="NCBI Taxonomy" id="2698672"/>
    <lineage>
        <taxon>Bacteria</taxon>
        <taxon>Pseudomonadati</taxon>
        <taxon>Bacteroidota</taxon>
        <taxon>Flavobacteriia</taxon>
        <taxon>Flavobacteriales</taxon>
        <taxon>Flavobacteriaceae</taxon>
        <taxon>Flagellimonas</taxon>
    </lineage>
</organism>
<keyword evidence="1" id="KW-1133">Transmembrane helix</keyword>
<dbReference type="Proteomes" id="UP000502928">
    <property type="component" value="Chromosome"/>
</dbReference>
<gene>
    <name evidence="2" type="ORF">GVT53_02715</name>
</gene>
<evidence type="ECO:0000313" key="2">
    <source>
        <dbReference type="EMBL" id="QII43635.1"/>
    </source>
</evidence>
<accession>A0A6G7IYK5</accession>
<dbReference type="RefSeq" id="WP_166247304.1">
    <property type="nucleotide sequence ID" value="NZ_CP049616.1"/>
</dbReference>
<evidence type="ECO:0000256" key="1">
    <source>
        <dbReference type="SAM" id="Phobius"/>
    </source>
</evidence>
<reference evidence="2 3" key="1">
    <citation type="submission" date="2020-02" db="EMBL/GenBank/DDBJ databases">
        <title>Complete genome of Muricauda sp. 501str8.</title>
        <authorList>
            <person name="Dong B."/>
            <person name="Zhu S."/>
            <person name="Yang J."/>
            <person name="Chen J."/>
        </authorList>
    </citation>
    <scope>NUCLEOTIDE SEQUENCE [LARGE SCALE GENOMIC DNA]</scope>
    <source>
        <strain evidence="2 3">501str8</strain>
    </source>
</reference>
<keyword evidence="1" id="KW-0812">Transmembrane</keyword>
<dbReference type="AlphaFoldDB" id="A0A6G7IYK5"/>
<keyword evidence="1" id="KW-0472">Membrane</keyword>